<dbReference type="PANTHER" id="PTHR11073:SF1">
    <property type="entry name" value="CALNEXIN 14D-RELATED"/>
    <property type="match status" value="1"/>
</dbReference>
<evidence type="ECO:0000313" key="9">
    <source>
        <dbReference type="EMBL" id="KAK8894686.1"/>
    </source>
</evidence>
<dbReference type="PANTHER" id="PTHR11073">
    <property type="entry name" value="CALRETICULIN AND CALNEXIN"/>
    <property type="match status" value="1"/>
</dbReference>
<reference evidence="9 10" key="1">
    <citation type="submission" date="2024-04" db="EMBL/GenBank/DDBJ databases">
        <title>Tritrichomonas musculus Genome.</title>
        <authorList>
            <person name="Alves-Ferreira E."/>
            <person name="Grigg M."/>
            <person name="Lorenzi H."/>
            <person name="Galac M."/>
        </authorList>
    </citation>
    <scope>NUCLEOTIDE SEQUENCE [LARGE SCALE GENOMIC DNA]</scope>
    <source>
        <strain evidence="9 10">EAF2021</strain>
    </source>
</reference>
<dbReference type="InterPro" id="IPR009033">
    <property type="entry name" value="Calreticulin/calnexin_P_dom_sf"/>
</dbReference>
<proteinExistence type="inferred from homology"/>
<dbReference type="Pfam" id="PF00262">
    <property type="entry name" value="Calreticulin"/>
    <property type="match status" value="1"/>
</dbReference>
<dbReference type="Gene3D" id="2.10.250.10">
    <property type="entry name" value="Calreticulin/calnexin, P domain"/>
    <property type="match status" value="1"/>
</dbReference>
<comment type="similarity">
    <text evidence="2 8">Belongs to the calreticulin family.</text>
</comment>
<dbReference type="InterPro" id="IPR018124">
    <property type="entry name" value="Calret/calnex_CS"/>
</dbReference>
<accession>A0ABR2KUI1</accession>
<evidence type="ECO:0000256" key="2">
    <source>
        <dbReference type="ARBA" id="ARBA00010983"/>
    </source>
</evidence>
<dbReference type="SUPFAM" id="SSF49899">
    <property type="entry name" value="Concanavalin A-like lectins/glucanases"/>
    <property type="match status" value="1"/>
</dbReference>
<evidence type="ECO:0000256" key="4">
    <source>
        <dbReference type="ARBA" id="ARBA00022824"/>
    </source>
</evidence>
<comment type="subcellular location">
    <subcellularLocation>
        <location evidence="1">Endoplasmic reticulum membrane</location>
        <topology evidence="1">Single-pass membrane protein</topology>
    </subcellularLocation>
</comment>
<comment type="caution">
    <text evidence="9">The sequence shown here is derived from an EMBL/GenBank/DDBJ whole genome shotgun (WGS) entry which is preliminary data.</text>
</comment>
<evidence type="ECO:0000256" key="6">
    <source>
        <dbReference type="ARBA" id="ARBA00023136"/>
    </source>
</evidence>
<dbReference type="Gene3D" id="2.60.120.200">
    <property type="match status" value="1"/>
</dbReference>
<sequence>MIHFFITLFYYYSPPPPNVPFLPKCKILFFEKFADHTVEEYWTPTSVANYTGAWQIEETKLPQTLPHENALVSKSRNSYSAISTKFKNPISILNDTFILQYEMRPQLAFTCSGAYIKLFSGKNFEPNDLSNETQYTIMFGPDRCSQSKKIHFIFNYFHPKRHIFQQKAMKQNRRTSFDLPIDIYNHLYTLIIRPNNTFSVLVDNVEVKNGSLFFDFEPPLLEPREIDDINDKKPDDWVDVPYVVDASVKKPEDWDDRETIPDPEKLQPPEGWLSNEEEMIHSDPNDKNSPLKLNPKCLSVGCGQYKPPQIPNPNFKGKWKPKLKANPAYKGEWKPRKIKNPYYFIDMHPHNFPAFTGIGFEIWHVNREISFQNILIANDEDAIIKWNNENFLPRKKWQLESYQSEDEIRDIDANEKNPKGISENFGLIANSFNKLYRNYKTQVLTLLFAFIAIILVTYVIFVFCCKRKSKLKNKSD</sequence>
<evidence type="ECO:0000313" key="10">
    <source>
        <dbReference type="Proteomes" id="UP001470230"/>
    </source>
</evidence>
<evidence type="ECO:0000256" key="7">
    <source>
        <dbReference type="ARBA" id="ARBA00023186"/>
    </source>
</evidence>
<evidence type="ECO:0000256" key="5">
    <source>
        <dbReference type="ARBA" id="ARBA00022989"/>
    </source>
</evidence>
<keyword evidence="10" id="KW-1185">Reference proteome</keyword>
<dbReference type="EMBL" id="JAPFFF010000003">
    <property type="protein sequence ID" value="KAK8894686.1"/>
    <property type="molecule type" value="Genomic_DNA"/>
</dbReference>
<feature type="transmembrane region" description="Helical" evidence="8">
    <location>
        <begin position="443"/>
        <end position="465"/>
    </location>
</feature>
<evidence type="ECO:0000256" key="8">
    <source>
        <dbReference type="RuleBase" id="RU362126"/>
    </source>
</evidence>
<keyword evidence="5 8" id="KW-1133">Transmembrane helix</keyword>
<dbReference type="PROSITE" id="PS00805">
    <property type="entry name" value="CALRETICULIN_REPEAT"/>
    <property type="match status" value="1"/>
</dbReference>
<evidence type="ECO:0008006" key="11">
    <source>
        <dbReference type="Google" id="ProtNLM"/>
    </source>
</evidence>
<dbReference type="InterPro" id="IPR013320">
    <property type="entry name" value="ConA-like_dom_sf"/>
</dbReference>
<dbReference type="SUPFAM" id="SSF63887">
    <property type="entry name" value="P-domain of calnexin/calreticulin"/>
    <property type="match status" value="1"/>
</dbReference>
<keyword evidence="6 8" id="KW-0472">Membrane</keyword>
<organism evidence="9 10">
    <name type="scientific">Tritrichomonas musculus</name>
    <dbReference type="NCBI Taxonomy" id="1915356"/>
    <lineage>
        <taxon>Eukaryota</taxon>
        <taxon>Metamonada</taxon>
        <taxon>Parabasalia</taxon>
        <taxon>Tritrichomonadida</taxon>
        <taxon>Tritrichomonadidae</taxon>
        <taxon>Tritrichomonas</taxon>
    </lineage>
</organism>
<name>A0ABR2KUI1_9EUKA</name>
<dbReference type="InterPro" id="IPR001580">
    <property type="entry name" value="Calret/calnex"/>
</dbReference>
<gene>
    <name evidence="9" type="ORF">M9Y10_023123</name>
</gene>
<keyword evidence="4 8" id="KW-0256">Endoplasmic reticulum</keyword>
<protein>
    <recommendedName>
        <fullName evidence="11">Calreticulin family protein</fullName>
    </recommendedName>
</protein>
<keyword evidence="7 8" id="KW-0143">Chaperone</keyword>
<dbReference type="PRINTS" id="PR00626">
    <property type="entry name" value="CALRETICULIN"/>
</dbReference>
<evidence type="ECO:0000256" key="3">
    <source>
        <dbReference type="ARBA" id="ARBA00022692"/>
    </source>
</evidence>
<keyword evidence="3 8" id="KW-0812">Transmembrane</keyword>
<dbReference type="Proteomes" id="UP001470230">
    <property type="component" value="Unassembled WGS sequence"/>
</dbReference>
<evidence type="ECO:0000256" key="1">
    <source>
        <dbReference type="ARBA" id="ARBA00004389"/>
    </source>
</evidence>